<gene>
    <name evidence="1" type="ORF">B296_00013630</name>
</gene>
<reference evidence="1 2" key="1">
    <citation type="journal article" date="2014" name="Agronomy (Basel)">
        <title>A Draft Genome Sequence for Ensete ventricosum, the Drought-Tolerant Tree Against Hunger.</title>
        <authorList>
            <person name="Harrison J."/>
            <person name="Moore K.A."/>
            <person name="Paszkiewicz K."/>
            <person name="Jones T."/>
            <person name="Grant M."/>
            <person name="Ambacheew D."/>
            <person name="Muzemil S."/>
            <person name="Studholme D.J."/>
        </authorList>
    </citation>
    <scope>NUCLEOTIDE SEQUENCE [LARGE SCALE GENOMIC DNA]</scope>
</reference>
<sequence length="67" mass="7004">MSYGSTRCFLVLELIGSRLECVGPLGSLKGHVLGLISLVVQLLGCHGPLANRLPGRAFLPAPMAESS</sequence>
<dbReference type="EMBL" id="AMZH03000250">
    <property type="protein sequence ID" value="RRT84702.1"/>
    <property type="molecule type" value="Genomic_DNA"/>
</dbReference>
<organism evidence="1 2">
    <name type="scientific">Ensete ventricosum</name>
    <name type="common">Abyssinian banana</name>
    <name type="synonym">Musa ensete</name>
    <dbReference type="NCBI Taxonomy" id="4639"/>
    <lineage>
        <taxon>Eukaryota</taxon>
        <taxon>Viridiplantae</taxon>
        <taxon>Streptophyta</taxon>
        <taxon>Embryophyta</taxon>
        <taxon>Tracheophyta</taxon>
        <taxon>Spermatophyta</taxon>
        <taxon>Magnoliopsida</taxon>
        <taxon>Liliopsida</taxon>
        <taxon>Zingiberales</taxon>
        <taxon>Musaceae</taxon>
        <taxon>Ensete</taxon>
    </lineage>
</organism>
<dbReference type="Proteomes" id="UP000287651">
    <property type="component" value="Unassembled WGS sequence"/>
</dbReference>
<evidence type="ECO:0000313" key="2">
    <source>
        <dbReference type="Proteomes" id="UP000287651"/>
    </source>
</evidence>
<evidence type="ECO:0000313" key="1">
    <source>
        <dbReference type="EMBL" id="RRT84702.1"/>
    </source>
</evidence>
<proteinExistence type="predicted"/>
<comment type="caution">
    <text evidence="1">The sequence shown here is derived from an EMBL/GenBank/DDBJ whole genome shotgun (WGS) entry which is preliminary data.</text>
</comment>
<protein>
    <submittedName>
        <fullName evidence="1">Uncharacterized protein</fullName>
    </submittedName>
</protein>
<dbReference type="AlphaFoldDB" id="A0A427B890"/>
<name>A0A427B890_ENSVE</name>
<accession>A0A427B890</accession>